<comment type="caution">
    <text evidence="2">The sequence shown here is derived from an EMBL/GenBank/DDBJ whole genome shotgun (WGS) entry which is preliminary data.</text>
</comment>
<evidence type="ECO:0000313" key="3">
    <source>
        <dbReference type="Proteomes" id="UP001391051"/>
    </source>
</evidence>
<gene>
    <name evidence="2" type="ORF">PG986_001086</name>
</gene>
<dbReference type="InterPro" id="IPR001077">
    <property type="entry name" value="COMT_C"/>
</dbReference>
<dbReference type="PANTHER" id="PTHR43712:SF16">
    <property type="entry name" value="O-METHYLTRANSFERASE ELCB"/>
    <property type="match status" value="1"/>
</dbReference>
<dbReference type="Gene3D" id="3.40.50.150">
    <property type="entry name" value="Vaccinia Virus protein VP39"/>
    <property type="match status" value="1"/>
</dbReference>
<dbReference type="Proteomes" id="UP001391051">
    <property type="component" value="Unassembled WGS sequence"/>
</dbReference>
<organism evidence="2 3">
    <name type="scientific">Apiospora aurea</name>
    <dbReference type="NCBI Taxonomy" id="335848"/>
    <lineage>
        <taxon>Eukaryota</taxon>
        <taxon>Fungi</taxon>
        <taxon>Dikarya</taxon>
        <taxon>Ascomycota</taxon>
        <taxon>Pezizomycotina</taxon>
        <taxon>Sordariomycetes</taxon>
        <taxon>Xylariomycetidae</taxon>
        <taxon>Amphisphaeriales</taxon>
        <taxon>Apiosporaceae</taxon>
        <taxon>Apiospora</taxon>
    </lineage>
</organism>
<proteinExistence type="predicted"/>
<dbReference type="EMBL" id="JAQQWE010000001">
    <property type="protein sequence ID" value="KAK7966809.1"/>
    <property type="molecule type" value="Genomic_DNA"/>
</dbReference>
<feature type="domain" description="O-methyltransferase C-terminal" evidence="1">
    <location>
        <begin position="102"/>
        <end position="192"/>
    </location>
</feature>
<evidence type="ECO:0000313" key="2">
    <source>
        <dbReference type="EMBL" id="KAK7966809.1"/>
    </source>
</evidence>
<protein>
    <recommendedName>
        <fullName evidence="1">O-methyltransferase C-terminal domain-containing protein</fullName>
    </recommendedName>
</protein>
<dbReference type="GeneID" id="92070370"/>
<dbReference type="SUPFAM" id="SSF53335">
    <property type="entry name" value="S-adenosyl-L-methionine-dependent methyltransferases"/>
    <property type="match status" value="1"/>
</dbReference>
<name>A0ABR1QW15_9PEZI</name>
<evidence type="ECO:0000259" key="1">
    <source>
        <dbReference type="Pfam" id="PF00891"/>
    </source>
</evidence>
<keyword evidence="3" id="KW-1185">Reference proteome</keyword>
<sequence>MEQSMARGGNSLGLDPSQGPLVVVMGFSVANGTNKSVYEIFAENPERARRFGNAVRPFTEGTGFELSHVVNSYPSVDHASGRMVDVSWKALIVSPRTSANHLEQVGGSQGFVSIALARHFPTMEFVVQEFAARRRIGQERYSGRPRQGADVYFFRWILHNWADKYCTRILRNRIPSLKKGAKLVINDNVLPEPGIISNWQENRLR</sequence>
<dbReference type="Pfam" id="PF00891">
    <property type="entry name" value="Methyltransf_2"/>
    <property type="match status" value="1"/>
</dbReference>
<dbReference type="PANTHER" id="PTHR43712">
    <property type="entry name" value="PUTATIVE (AFU_ORTHOLOGUE AFUA_4G14580)-RELATED"/>
    <property type="match status" value="1"/>
</dbReference>
<dbReference type="InterPro" id="IPR029063">
    <property type="entry name" value="SAM-dependent_MTases_sf"/>
</dbReference>
<accession>A0ABR1QW15</accession>
<dbReference type="RefSeq" id="XP_066706201.1">
    <property type="nucleotide sequence ID" value="XM_066837308.1"/>
</dbReference>
<reference evidence="2 3" key="1">
    <citation type="submission" date="2023-01" db="EMBL/GenBank/DDBJ databases">
        <title>Analysis of 21 Apiospora genomes using comparative genomics revels a genus with tremendous synthesis potential of carbohydrate active enzymes and secondary metabolites.</title>
        <authorList>
            <person name="Sorensen T."/>
        </authorList>
    </citation>
    <scope>NUCLEOTIDE SEQUENCE [LARGE SCALE GENOMIC DNA]</scope>
    <source>
        <strain evidence="2 3">CBS 24483</strain>
    </source>
</reference>